<name>A0A641ANB9_9ACTN</name>
<comment type="caution">
    <text evidence="3">The sequence shown here is derived from an EMBL/GenBank/DDBJ whole genome shotgun (WGS) entry which is preliminary data.</text>
</comment>
<evidence type="ECO:0000313" key="3">
    <source>
        <dbReference type="EMBL" id="KAA1378768.1"/>
    </source>
</evidence>
<dbReference type="RefSeq" id="WP_129182028.1">
    <property type="nucleotide sequence ID" value="NZ_JAGIOG010000001.1"/>
</dbReference>
<evidence type="ECO:0008006" key="5">
    <source>
        <dbReference type="Google" id="ProtNLM"/>
    </source>
</evidence>
<keyword evidence="4" id="KW-1185">Reference proteome</keyword>
<feature type="transmembrane region" description="Helical" evidence="2">
    <location>
        <begin position="20"/>
        <end position="43"/>
    </location>
</feature>
<proteinExistence type="predicted"/>
<accession>A0A641ANB9</accession>
<evidence type="ECO:0000313" key="4">
    <source>
        <dbReference type="Proteomes" id="UP001515100"/>
    </source>
</evidence>
<dbReference type="EMBL" id="SDPP02000002">
    <property type="protein sequence ID" value="KAA1378768.1"/>
    <property type="molecule type" value="Genomic_DNA"/>
</dbReference>
<dbReference type="AlphaFoldDB" id="A0A641ANB9"/>
<feature type="region of interest" description="Disordered" evidence="1">
    <location>
        <begin position="230"/>
        <end position="250"/>
    </location>
</feature>
<reference evidence="3" key="1">
    <citation type="submission" date="2019-09" db="EMBL/GenBank/DDBJ databases">
        <authorList>
            <person name="Li J."/>
        </authorList>
    </citation>
    <scope>NUCLEOTIDE SEQUENCE [LARGE SCALE GENOMIC DNA]</scope>
    <source>
        <strain evidence="3">NRBC 14897</strain>
    </source>
</reference>
<keyword evidence="2" id="KW-0472">Membrane</keyword>
<evidence type="ECO:0000256" key="2">
    <source>
        <dbReference type="SAM" id="Phobius"/>
    </source>
</evidence>
<evidence type="ECO:0000256" key="1">
    <source>
        <dbReference type="SAM" id="MobiDB-lite"/>
    </source>
</evidence>
<sequence length="250" mass="28099">MILLHAAAATAEKVSGTSDFRIALVGLGGALVGALIGFLGVWLQTLNNEKRSYRQELRGHYAKFVERLAAWDIVNREHDAAVTQRASVQQFENVEMPEPSLDLEAFRAVVQELSEDERNDRAARLTRVIEATNDVINAKSLLVASNREMSNLANEFVVIAPLRIANVAWALISDDFKEHRSTMMHYLTLSVRIEIVRSKYERFQLKRIVRDMRSEDWFKTVMRTSPAVNAAITNPPESGVANPEEPLAPE</sequence>
<keyword evidence="2" id="KW-0812">Transmembrane</keyword>
<dbReference type="Proteomes" id="UP001515100">
    <property type="component" value="Unassembled WGS sequence"/>
</dbReference>
<gene>
    <name evidence="3" type="ORF">ESP62_010585</name>
</gene>
<keyword evidence="2" id="KW-1133">Transmembrane helix</keyword>
<organism evidence="3 4">
    <name type="scientific">Aeromicrobium fastidiosum</name>
    <dbReference type="NCBI Taxonomy" id="52699"/>
    <lineage>
        <taxon>Bacteria</taxon>
        <taxon>Bacillati</taxon>
        <taxon>Actinomycetota</taxon>
        <taxon>Actinomycetes</taxon>
        <taxon>Propionibacteriales</taxon>
        <taxon>Nocardioidaceae</taxon>
        <taxon>Aeromicrobium</taxon>
    </lineage>
</organism>
<protein>
    <recommendedName>
        <fullName evidence="5">DUF4760 domain-containing protein</fullName>
    </recommendedName>
</protein>